<feature type="compositionally biased region" description="Polar residues" evidence="5">
    <location>
        <begin position="472"/>
        <end position="484"/>
    </location>
</feature>
<dbReference type="InterPro" id="IPR004853">
    <property type="entry name" value="Sugar_P_trans_dom"/>
</dbReference>
<dbReference type="OrthoDB" id="436749at2759"/>
<dbReference type="SUPFAM" id="SSF103481">
    <property type="entry name" value="Multidrug resistance efflux transporter EmrE"/>
    <property type="match status" value="1"/>
</dbReference>
<evidence type="ECO:0000256" key="1">
    <source>
        <dbReference type="ARBA" id="ARBA00004141"/>
    </source>
</evidence>
<feature type="domain" description="Sugar phosphate transporter" evidence="7">
    <location>
        <begin position="194"/>
        <end position="456"/>
    </location>
</feature>
<feature type="transmembrane region" description="Helical" evidence="6">
    <location>
        <begin position="313"/>
        <end position="331"/>
    </location>
</feature>
<evidence type="ECO:0000256" key="5">
    <source>
        <dbReference type="SAM" id="MobiDB-lite"/>
    </source>
</evidence>
<gene>
    <name evidence="8" type="primary">TPT</name>
    <name evidence="8" type="ORF">SNEC2469_LOCUS20445</name>
</gene>
<dbReference type="Pfam" id="PF03151">
    <property type="entry name" value="TPT"/>
    <property type="match status" value="1"/>
</dbReference>
<dbReference type="InterPro" id="IPR050186">
    <property type="entry name" value="TPT_transporter"/>
</dbReference>
<evidence type="ECO:0000256" key="6">
    <source>
        <dbReference type="SAM" id="Phobius"/>
    </source>
</evidence>
<feature type="compositionally biased region" description="Basic and acidic residues" evidence="5">
    <location>
        <begin position="485"/>
        <end position="494"/>
    </location>
</feature>
<reference evidence="8" key="1">
    <citation type="submission" date="2021-02" db="EMBL/GenBank/DDBJ databases">
        <authorList>
            <person name="Dougan E. K."/>
            <person name="Rhodes N."/>
            <person name="Thang M."/>
            <person name="Chan C."/>
        </authorList>
    </citation>
    <scope>NUCLEOTIDE SEQUENCE</scope>
</reference>
<dbReference type="EMBL" id="CAJNJA010035608">
    <property type="protein sequence ID" value="CAE7708875.1"/>
    <property type="molecule type" value="Genomic_DNA"/>
</dbReference>
<keyword evidence="2 6" id="KW-0812">Transmembrane</keyword>
<organism evidence="8 9">
    <name type="scientific">Symbiodinium necroappetens</name>
    <dbReference type="NCBI Taxonomy" id="1628268"/>
    <lineage>
        <taxon>Eukaryota</taxon>
        <taxon>Sar</taxon>
        <taxon>Alveolata</taxon>
        <taxon>Dinophyceae</taxon>
        <taxon>Suessiales</taxon>
        <taxon>Symbiodiniaceae</taxon>
        <taxon>Symbiodinium</taxon>
    </lineage>
</organism>
<sequence length="494" mass="52500">MSVPPAMRAERRLLTFAHFENVDEFDRMGKARGSRAKSAPSTTRMWSLLAVWCCVTWPSLSAAVDGVLWSAGADMLMVSEFDKPSLPQNAAGAAVLGPAVQAAPNSAQHGLAAGLSQQDNINKPGANQSVHTVSTSYPQQLVDPRIATETRRTKMICAQILGGLVVSAMVPVLVYQGWWAFVSLSTLLLSLTVVQVAMKAALHDGLPYPYSLTALHMLLTVLTAFAAGPPRPGELRMALQTLPPSAAGGGAVLLHNVALTQASVSFVTMLGSCTPVVTYCMELAAGSRDATWKSAVPVLMGCLGGVLCVRGEHSASLLAVVLVLLGCTSRGVKSIWQQRLIFLEQLGPARLAAWAAVWTLLLTLPFAIVWEGASLFRAMPGASKHALCATLISCVAAVLLNLSQWTSMRYLGPVMQQMFGNLQLVFVLILAAVWLDEACSPEQVLGTVILVVGVLVAKAAPEKVHSARKSRLSQVPQPGYQATETARRTKSETA</sequence>
<feature type="region of interest" description="Disordered" evidence="5">
    <location>
        <begin position="467"/>
        <end position="494"/>
    </location>
</feature>
<dbReference type="AlphaFoldDB" id="A0A812X5F5"/>
<accession>A0A812X5F5</accession>
<keyword evidence="4 6" id="KW-0472">Membrane</keyword>
<evidence type="ECO:0000256" key="2">
    <source>
        <dbReference type="ARBA" id="ARBA00022692"/>
    </source>
</evidence>
<name>A0A812X5F5_9DINO</name>
<feature type="transmembrane region" description="Helical" evidence="6">
    <location>
        <begin position="351"/>
        <end position="370"/>
    </location>
</feature>
<feature type="transmembrane region" description="Helical" evidence="6">
    <location>
        <begin position="210"/>
        <end position="228"/>
    </location>
</feature>
<evidence type="ECO:0000256" key="3">
    <source>
        <dbReference type="ARBA" id="ARBA00022989"/>
    </source>
</evidence>
<feature type="transmembrane region" description="Helical" evidence="6">
    <location>
        <begin position="155"/>
        <end position="172"/>
    </location>
</feature>
<feature type="transmembrane region" description="Helical" evidence="6">
    <location>
        <begin position="414"/>
        <end position="435"/>
    </location>
</feature>
<evidence type="ECO:0000259" key="7">
    <source>
        <dbReference type="Pfam" id="PF03151"/>
    </source>
</evidence>
<protein>
    <submittedName>
        <fullName evidence="8">TPT protein</fullName>
    </submittedName>
</protein>
<dbReference type="GO" id="GO:0016020">
    <property type="term" value="C:membrane"/>
    <property type="evidence" value="ECO:0007669"/>
    <property type="project" value="UniProtKB-SubCell"/>
</dbReference>
<evidence type="ECO:0000256" key="4">
    <source>
        <dbReference type="ARBA" id="ARBA00023136"/>
    </source>
</evidence>
<dbReference type="InterPro" id="IPR037185">
    <property type="entry name" value="EmrE-like"/>
</dbReference>
<evidence type="ECO:0000313" key="8">
    <source>
        <dbReference type="EMBL" id="CAE7708875.1"/>
    </source>
</evidence>
<keyword evidence="3 6" id="KW-1133">Transmembrane helix</keyword>
<keyword evidence="9" id="KW-1185">Reference proteome</keyword>
<dbReference type="PANTHER" id="PTHR11132">
    <property type="entry name" value="SOLUTE CARRIER FAMILY 35"/>
    <property type="match status" value="1"/>
</dbReference>
<evidence type="ECO:0000313" key="9">
    <source>
        <dbReference type="Proteomes" id="UP000601435"/>
    </source>
</evidence>
<feature type="transmembrane region" description="Helical" evidence="6">
    <location>
        <begin position="382"/>
        <end position="402"/>
    </location>
</feature>
<dbReference type="Proteomes" id="UP000601435">
    <property type="component" value="Unassembled WGS sequence"/>
</dbReference>
<proteinExistence type="predicted"/>
<comment type="subcellular location">
    <subcellularLocation>
        <location evidence="1">Membrane</location>
        <topology evidence="1">Multi-pass membrane protein</topology>
    </subcellularLocation>
</comment>
<comment type="caution">
    <text evidence="8">The sequence shown here is derived from an EMBL/GenBank/DDBJ whole genome shotgun (WGS) entry which is preliminary data.</text>
</comment>